<sequence length="81" mass="9386">MSTFYVPVVISSSIFIRLSQSLSTFNVLSKLDGSYKDFHVIHLCSIFVLLIDVCTKQTLFEFMPLRICSTFTFKHRPYKKA</sequence>
<name>A0A0P5WRF3_9CRUS</name>
<proteinExistence type="predicted"/>
<dbReference type="EMBL" id="GDIQ01022852">
    <property type="protein sequence ID" value="JAN71885.1"/>
    <property type="molecule type" value="Transcribed_RNA"/>
</dbReference>
<organism evidence="1">
    <name type="scientific">Daphnia magna</name>
    <dbReference type="NCBI Taxonomy" id="35525"/>
    <lineage>
        <taxon>Eukaryota</taxon>
        <taxon>Metazoa</taxon>
        <taxon>Ecdysozoa</taxon>
        <taxon>Arthropoda</taxon>
        <taxon>Crustacea</taxon>
        <taxon>Branchiopoda</taxon>
        <taxon>Diplostraca</taxon>
        <taxon>Cladocera</taxon>
        <taxon>Anomopoda</taxon>
        <taxon>Daphniidae</taxon>
        <taxon>Daphnia</taxon>
    </lineage>
</organism>
<dbReference type="AlphaFoldDB" id="A0A0P5WRF3"/>
<protein>
    <submittedName>
        <fullName evidence="1">Uncharacterized protein</fullName>
    </submittedName>
</protein>
<reference evidence="1" key="1">
    <citation type="submission" date="2015-10" db="EMBL/GenBank/DDBJ databases">
        <title>EvidentialGene: Evidence-directed Construction of Complete mRNA Transcriptomes without Genomes.</title>
        <authorList>
            <person name="Gilbert D.G."/>
        </authorList>
    </citation>
    <scope>NUCLEOTIDE SEQUENCE</scope>
</reference>
<accession>A0A0P5WRF3</accession>
<evidence type="ECO:0000313" key="1">
    <source>
        <dbReference type="EMBL" id="JAN71885.1"/>
    </source>
</evidence>